<dbReference type="Proteomes" id="UP000321830">
    <property type="component" value="Unassembled WGS sequence"/>
</dbReference>
<name>A0A511J0B6_9ENTE</name>
<gene>
    <name evidence="1" type="ORF">EVI01_07840</name>
</gene>
<comment type="caution">
    <text evidence="1">The sequence shown here is derived from an EMBL/GenBank/DDBJ whole genome shotgun (WGS) entry which is preliminary data.</text>
</comment>
<dbReference type="RefSeq" id="WP_010752201.1">
    <property type="nucleotide sequence ID" value="NZ_BJWF01000005.1"/>
</dbReference>
<protein>
    <submittedName>
        <fullName evidence="1">Uncharacterized protein</fullName>
    </submittedName>
</protein>
<evidence type="ECO:0000313" key="2">
    <source>
        <dbReference type="Proteomes" id="UP000321830"/>
    </source>
</evidence>
<organism evidence="1 2">
    <name type="scientific">Enterococcus villorum</name>
    <dbReference type="NCBI Taxonomy" id="112904"/>
    <lineage>
        <taxon>Bacteria</taxon>
        <taxon>Bacillati</taxon>
        <taxon>Bacillota</taxon>
        <taxon>Bacilli</taxon>
        <taxon>Lactobacillales</taxon>
        <taxon>Enterococcaceae</taxon>
        <taxon>Enterococcus</taxon>
    </lineage>
</organism>
<evidence type="ECO:0000313" key="1">
    <source>
        <dbReference type="EMBL" id="GEL91447.1"/>
    </source>
</evidence>
<dbReference type="EMBL" id="BJWF01000005">
    <property type="protein sequence ID" value="GEL91447.1"/>
    <property type="molecule type" value="Genomic_DNA"/>
</dbReference>
<accession>A0A511J0B6</accession>
<proteinExistence type="predicted"/>
<reference evidence="1 2" key="1">
    <citation type="submission" date="2019-07" db="EMBL/GenBank/DDBJ databases">
        <title>Whole genome shotgun sequence of Enterococcus villorum NBRC 100699.</title>
        <authorList>
            <person name="Hosoyama A."/>
            <person name="Uohara A."/>
            <person name="Ohji S."/>
            <person name="Ichikawa N."/>
        </authorList>
    </citation>
    <scope>NUCLEOTIDE SEQUENCE [LARGE SCALE GENOMIC DNA]</scope>
    <source>
        <strain evidence="1 2">NBRC 100699</strain>
    </source>
</reference>
<dbReference type="AlphaFoldDB" id="A0A511J0B6"/>
<sequence length="90" mass="10534">MSIIDQVSKINELSDEVAKQIYSECIEENISVNNLRERVKEKLTKYVGEPAFNETYRYIFSKVKFLIEHSEVKIVKPHIGFEALHKTSIF</sequence>